<accession>A0A1E5D9F2</accession>
<feature type="transmembrane region" description="Helical" evidence="6">
    <location>
        <begin position="35"/>
        <end position="52"/>
    </location>
</feature>
<comment type="caution">
    <text evidence="8">The sequence shown here is derived from an EMBL/GenBank/DDBJ whole genome shotgun (WGS) entry which is preliminary data.</text>
</comment>
<sequence>MNYGYPAIIATLLLWSGFFLSLKGGANSNLTPADIAMMRFALPALVLLPLVVKARIEIMKVPLRYLIGMFIGCGLPYLLIASTAMHFVPVAHGSALVPGTLPLFVSAIAVVLFKQPLSQHRKLGLAFVFLGILLFLTSSLAEYDGNQLTGHLLFLMGSMMWAMFTICARVANLDALVSAGLISLLSVIALFALVSTGTLDSHLTSIPFNSWPWQELAGHLMLQGLGAGLLAAFTYLYAINKLGAERSAAFGSATPAVATLLAIPIFDEVPDLTTWAALGFICVGSIIASNVFLKNDASLQYRPPTRDQ</sequence>
<feature type="transmembrane region" description="Helical" evidence="6">
    <location>
        <begin position="248"/>
        <end position="266"/>
    </location>
</feature>
<evidence type="ECO:0000256" key="2">
    <source>
        <dbReference type="ARBA" id="ARBA00022475"/>
    </source>
</evidence>
<keyword evidence="4 6" id="KW-1133">Transmembrane helix</keyword>
<keyword evidence="9" id="KW-1185">Reference proteome</keyword>
<keyword evidence="3 6" id="KW-0812">Transmembrane</keyword>
<evidence type="ECO:0000313" key="9">
    <source>
        <dbReference type="Proteomes" id="UP000094165"/>
    </source>
</evidence>
<evidence type="ECO:0000256" key="5">
    <source>
        <dbReference type="ARBA" id="ARBA00023136"/>
    </source>
</evidence>
<feature type="domain" description="EamA" evidence="7">
    <location>
        <begin position="149"/>
        <end position="288"/>
    </location>
</feature>
<name>A0A1E5D9F2_9VIBR</name>
<dbReference type="InterPro" id="IPR051258">
    <property type="entry name" value="Diverse_Substrate_Transporter"/>
</dbReference>
<feature type="transmembrane region" description="Helical" evidence="6">
    <location>
        <begin position="64"/>
        <end position="88"/>
    </location>
</feature>
<dbReference type="RefSeq" id="WP_017053595.1">
    <property type="nucleotide sequence ID" value="NZ_AJYW02000011.1"/>
</dbReference>
<feature type="domain" description="EamA" evidence="7">
    <location>
        <begin position="4"/>
        <end position="136"/>
    </location>
</feature>
<evidence type="ECO:0000256" key="3">
    <source>
        <dbReference type="ARBA" id="ARBA00022692"/>
    </source>
</evidence>
<feature type="transmembrane region" description="Helical" evidence="6">
    <location>
        <begin position="216"/>
        <end position="236"/>
    </location>
</feature>
<feature type="transmembrane region" description="Helical" evidence="6">
    <location>
        <begin position="94"/>
        <end position="113"/>
    </location>
</feature>
<dbReference type="GO" id="GO:0005886">
    <property type="term" value="C:plasma membrane"/>
    <property type="evidence" value="ECO:0007669"/>
    <property type="project" value="UniProtKB-SubCell"/>
</dbReference>
<gene>
    <name evidence="8" type="ORF">A130_10485</name>
</gene>
<dbReference type="InterPro" id="IPR000620">
    <property type="entry name" value="EamA_dom"/>
</dbReference>
<proteinExistence type="predicted"/>
<feature type="transmembrane region" description="Helical" evidence="6">
    <location>
        <begin position="125"/>
        <end position="143"/>
    </location>
</feature>
<keyword evidence="5 6" id="KW-0472">Membrane</keyword>
<reference evidence="8 9" key="1">
    <citation type="journal article" date="2012" name="Science">
        <title>Ecological populations of bacteria act as socially cohesive units of antibiotic production and resistance.</title>
        <authorList>
            <person name="Cordero O.X."/>
            <person name="Wildschutte H."/>
            <person name="Kirkup B."/>
            <person name="Proehl S."/>
            <person name="Ngo L."/>
            <person name="Hussain F."/>
            <person name="Le Roux F."/>
            <person name="Mincer T."/>
            <person name="Polz M.F."/>
        </authorList>
    </citation>
    <scope>NUCLEOTIDE SEQUENCE [LARGE SCALE GENOMIC DNA]</scope>
    <source>
        <strain evidence="8 9">FF-238</strain>
    </source>
</reference>
<dbReference type="AlphaFoldDB" id="A0A1E5D9F2"/>
<dbReference type="InterPro" id="IPR037185">
    <property type="entry name" value="EmrE-like"/>
</dbReference>
<keyword evidence="2" id="KW-1003">Cell membrane</keyword>
<protein>
    <recommendedName>
        <fullName evidence="7">EamA domain-containing protein</fullName>
    </recommendedName>
</protein>
<dbReference type="PANTHER" id="PTHR42920:SF5">
    <property type="entry name" value="EAMA DOMAIN-CONTAINING PROTEIN"/>
    <property type="match status" value="1"/>
</dbReference>
<dbReference type="EMBL" id="AJYW02000011">
    <property type="protein sequence ID" value="OEE80143.1"/>
    <property type="molecule type" value="Genomic_DNA"/>
</dbReference>
<dbReference type="SUPFAM" id="SSF103481">
    <property type="entry name" value="Multidrug resistance efflux transporter EmrE"/>
    <property type="match status" value="2"/>
</dbReference>
<feature type="transmembrane region" description="Helical" evidence="6">
    <location>
        <begin position="175"/>
        <end position="196"/>
    </location>
</feature>
<evidence type="ECO:0000256" key="1">
    <source>
        <dbReference type="ARBA" id="ARBA00004651"/>
    </source>
</evidence>
<evidence type="ECO:0000259" key="7">
    <source>
        <dbReference type="Pfam" id="PF00892"/>
    </source>
</evidence>
<organism evidence="8 9">
    <name type="scientific">Vibrio genomosp. F6 str. FF-238</name>
    <dbReference type="NCBI Taxonomy" id="1191298"/>
    <lineage>
        <taxon>Bacteria</taxon>
        <taxon>Pseudomonadati</taxon>
        <taxon>Pseudomonadota</taxon>
        <taxon>Gammaproteobacteria</taxon>
        <taxon>Vibrionales</taxon>
        <taxon>Vibrionaceae</taxon>
        <taxon>Vibrio</taxon>
    </lineage>
</organism>
<comment type="subcellular location">
    <subcellularLocation>
        <location evidence="1">Cell membrane</location>
        <topology evidence="1">Multi-pass membrane protein</topology>
    </subcellularLocation>
</comment>
<dbReference type="PANTHER" id="PTHR42920">
    <property type="entry name" value="OS03G0707200 PROTEIN-RELATED"/>
    <property type="match status" value="1"/>
</dbReference>
<dbReference type="Pfam" id="PF00892">
    <property type="entry name" value="EamA"/>
    <property type="match status" value="2"/>
</dbReference>
<dbReference type="Proteomes" id="UP000094165">
    <property type="component" value="Unassembled WGS sequence"/>
</dbReference>
<evidence type="ECO:0000313" key="8">
    <source>
        <dbReference type="EMBL" id="OEE80143.1"/>
    </source>
</evidence>
<feature type="transmembrane region" description="Helical" evidence="6">
    <location>
        <begin position="149"/>
        <end position="168"/>
    </location>
</feature>
<feature type="transmembrane region" description="Helical" evidence="6">
    <location>
        <begin position="272"/>
        <end position="293"/>
    </location>
</feature>
<evidence type="ECO:0000256" key="6">
    <source>
        <dbReference type="SAM" id="Phobius"/>
    </source>
</evidence>
<evidence type="ECO:0000256" key="4">
    <source>
        <dbReference type="ARBA" id="ARBA00022989"/>
    </source>
</evidence>